<proteinExistence type="predicted"/>
<dbReference type="AlphaFoldDB" id="A0A8H4QTL0"/>
<evidence type="ECO:0000313" key="5">
    <source>
        <dbReference type="Proteomes" id="UP000521872"/>
    </source>
</evidence>
<dbReference type="PANTHER" id="PTHR43503">
    <property type="entry name" value="MCG48959-RELATED"/>
    <property type="match status" value="1"/>
</dbReference>
<evidence type="ECO:0000313" key="4">
    <source>
        <dbReference type="EMBL" id="KAF4617195.1"/>
    </source>
</evidence>
<gene>
    <name evidence="4" type="ORF">D9613_006030</name>
</gene>
<sequence length="627" mass="70612">MVPSVNDYTTFCRKTDGDVPPKLVGASTTVLGSKVYVFGGRSGTDRRMVSDLYALDLETFVWEQIHYYPDDDVPSPRCFHSADTWNNHLVIFGGMGTQSGSSTSTPGDMCIFNDIRLYDLSTRHWVPANPPSTEQHSFLPPARYGHVSSVTGSMLLIIGGQDLLETWLDDICTFDLITRTWMDRRDYHRHCGTYRSVAVSPPMTVVYPSKSSTEKRIGGLKHQPYSAVSNGDPPNSVYLYSNYNFTDVKRELKIILPLHETNFIIEDHSTDMEGPNLPPGLRFPTGAVLGNHLIIAGTFLAHHFQTFAIWVMDLTTMAWSRIDTGKAMERGSWLRGCLWVEGNKFVVFGNRNESLVVDYNRRLVRWDDVAIVELEAFGIYQPPPLKLEIPMQELGLSMLEKGMLADFDMICDNGQRISCSRRMLEERWPWFQEQRRQFLKKAENKLTALPSSTLHIPLPEVAGEEELVRVDPRLTPRGFHLSAPYDLTLALLQYFYSLALITPLQHTPSVLIQLLILSSNYGLNHLKSLVKHAMHQSLSNSTSVGIFESAMLCHCLNLQLRALKAVMAYAKRSSRKAGKEDDRHTAVSRSSPVVKSIDYGTPRTRNGEKWPVIAVLAAQAYSNNPPA</sequence>
<dbReference type="Gene3D" id="2.120.10.80">
    <property type="entry name" value="Kelch-type beta propeller"/>
    <property type="match status" value="2"/>
</dbReference>
<dbReference type="Pfam" id="PF24681">
    <property type="entry name" value="Kelch_KLHDC2_KLHL20_DRC7"/>
    <property type="match status" value="1"/>
</dbReference>
<accession>A0A8H4QTL0</accession>
<dbReference type="Gene3D" id="3.30.710.10">
    <property type="entry name" value="Potassium Channel Kv1.1, Chain A"/>
    <property type="match status" value="1"/>
</dbReference>
<dbReference type="GO" id="GO:0005829">
    <property type="term" value="C:cytosol"/>
    <property type="evidence" value="ECO:0007669"/>
    <property type="project" value="TreeGrafter"/>
</dbReference>
<dbReference type="GO" id="GO:0005739">
    <property type="term" value="C:mitochondrion"/>
    <property type="evidence" value="ECO:0007669"/>
    <property type="project" value="TreeGrafter"/>
</dbReference>
<protein>
    <recommendedName>
        <fullName evidence="6">Galactose oxidase</fullName>
    </recommendedName>
</protein>
<dbReference type="Proteomes" id="UP000521872">
    <property type="component" value="Unassembled WGS sequence"/>
</dbReference>
<organism evidence="4 5">
    <name type="scientific">Agrocybe pediades</name>
    <dbReference type="NCBI Taxonomy" id="84607"/>
    <lineage>
        <taxon>Eukaryota</taxon>
        <taxon>Fungi</taxon>
        <taxon>Dikarya</taxon>
        <taxon>Basidiomycota</taxon>
        <taxon>Agaricomycotina</taxon>
        <taxon>Agaricomycetes</taxon>
        <taxon>Agaricomycetidae</taxon>
        <taxon>Agaricales</taxon>
        <taxon>Agaricineae</taxon>
        <taxon>Strophariaceae</taxon>
        <taxon>Agrocybe</taxon>
    </lineage>
</organism>
<dbReference type="InterPro" id="IPR015915">
    <property type="entry name" value="Kelch-typ_b-propeller"/>
</dbReference>
<keyword evidence="1" id="KW-0880">Kelch repeat</keyword>
<evidence type="ECO:0008006" key="6">
    <source>
        <dbReference type="Google" id="ProtNLM"/>
    </source>
</evidence>
<dbReference type="GO" id="GO:0045454">
    <property type="term" value="P:cell redox homeostasis"/>
    <property type="evidence" value="ECO:0007669"/>
    <property type="project" value="TreeGrafter"/>
</dbReference>
<evidence type="ECO:0000256" key="2">
    <source>
        <dbReference type="ARBA" id="ARBA00022737"/>
    </source>
</evidence>
<keyword evidence="5" id="KW-1185">Reference proteome</keyword>
<dbReference type="SUPFAM" id="SSF117281">
    <property type="entry name" value="Kelch motif"/>
    <property type="match status" value="1"/>
</dbReference>
<evidence type="ECO:0000256" key="1">
    <source>
        <dbReference type="ARBA" id="ARBA00022441"/>
    </source>
</evidence>
<evidence type="ECO:0000256" key="3">
    <source>
        <dbReference type="SAM" id="MobiDB-lite"/>
    </source>
</evidence>
<keyword evidence="2" id="KW-0677">Repeat</keyword>
<dbReference type="EMBL" id="JAACJL010000030">
    <property type="protein sequence ID" value="KAF4617195.1"/>
    <property type="molecule type" value="Genomic_DNA"/>
</dbReference>
<feature type="region of interest" description="Disordered" evidence="3">
    <location>
        <begin position="577"/>
        <end position="606"/>
    </location>
</feature>
<comment type="caution">
    <text evidence="4">The sequence shown here is derived from an EMBL/GenBank/DDBJ whole genome shotgun (WGS) entry which is preliminary data.</text>
</comment>
<dbReference type="PANTHER" id="PTHR43503:SF2">
    <property type="entry name" value="NEGATIVE REGULATOR OF SPORULATION MDS3-RELATED"/>
    <property type="match status" value="1"/>
</dbReference>
<name>A0A8H4QTL0_9AGAR</name>
<dbReference type="InterPro" id="IPR011333">
    <property type="entry name" value="SKP1/BTB/POZ_sf"/>
</dbReference>
<reference evidence="4 5" key="1">
    <citation type="submission" date="2019-12" db="EMBL/GenBank/DDBJ databases">
        <authorList>
            <person name="Floudas D."/>
            <person name="Bentzer J."/>
            <person name="Ahren D."/>
            <person name="Johansson T."/>
            <person name="Persson P."/>
            <person name="Tunlid A."/>
        </authorList>
    </citation>
    <scope>NUCLEOTIDE SEQUENCE [LARGE SCALE GENOMIC DNA]</scope>
    <source>
        <strain evidence="4 5">CBS 102.39</strain>
    </source>
</reference>